<dbReference type="SUPFAM" id="SSF50475">
    <property type="entry name" value="FMN-binding split barrel"/>
    <property type="match status" value="1"/>
</dbReference>
<evidence type="ECO:0000313" key="2">
    <source>
        <dbReference type="EMBL" id="MCX2982629.1"/>
    </source>
</evidence>
<name>A0ABT3TK05_9GAMM</name>
<dbReference type="Proteomes" id="UP001143362">
    <property type="component" value="Unassembled WGS sequence"/>
</dbReference>
<dbReference type="RefSeq" id="WP_279246662.1">
    <property type="nucleotide sequence ID" value="NZ_SHNN01000004.1"/>
</dbReference>
<dbReference type="Pfam" id="PF01243">
    <property type="entry name" value="PNPOx_N"/>
    <property type="match status" value="1"/>
</dbReference>
<dbReference type="InterPro" id="IPR012349">
    <property type="entry name" value="Split_barrel_FMN-bd"/>
</dbReference>
<gene>
    <name evidence="2" type="ORF">EYC98_17345</name>
</gene>
<reference evidence="2" key="1">
    <citation type="submission" date="2019-02" db="EMBL/GenBank/DDBJ databases">
        <authorList>
            <person name="Li S.-H."/>
        </authorList>
    </citation>
    <scope>NUCLEOTIDE SEQUENCE</scope>
    <source>
        <strain evidence="2">IMCC14734</strain>
    </source>
</reference>
<sequence length="149" mass="16642">MSNVSESDRETFFADVAAASAKAVWSAVATVHKGEARVRLVHPTWEGDVLWFCTSKSSPKAKQLAANPAIDVQWQVAPPEFIHIMARGTAELLDDPATLEHVWEVMDYDLADFWPEGPTAEDFVAVRITPQRVELSEMFGSTNKRVWRA</sequence>
<evidence type="ECO:0000259" key="1">
    <source>
        <dbReference type="Pfam" id="PF01243"/>
    </source>
</evidence>
<dbReference type="EMBL" id="SHNN01000004">
    <property type="protein sequence ID" value="MCX2982629.1"/>
    <property type="molecule type" value="Genomic_DNA"/>
</dbReference>
<organism evidence="2 3">
    <name type="scientific">Candidatus Litorirhabdus singularis</name>
    <dbReference type="NCBI Taxonomy" id="2518993"/>
    <lineage>
        <taxon>Bacteria</taxon>
        <taxon>Pseudomonadati</taxon>
        <taxon>Pseudomonadota</taxon>
        <taxon>Gammaproteobacteria</taxon>
        <taxon>Cellvibrionales</taxon>
        <taxon>Halieaceae</taxon>
        <taxon>Candidatus Litorirhabdus</taxon>
    </lineage>
</organism>
<comment type="caution">
    <text evidence="2">The sequence shown here is derived from an EMBL/GenBank/DDBJ whole genome shotgun (WGS) entry which is preliminary data.</text>
</comment>
<dbReference type="InterPro" id="IPR011576">
    <property type="entry name" value="Pyridox_Oxase_N"/>
</dbReference>
<protein>
    <recommendedName>
        <fullName evidence="1">Pyridoxamine 5'-phosphate oxidase N-terminal domain-containing protein</fullName>
    </recommendedName>
</protein>
<dbReference type="Gene3D" id="2.30.110.10">
    <property type="entry name" value="Electron Transport, Fmn-binding Protein, Chain A"/>
    <property type="match status" value="1"/>
</dbReference>
<proteinExistence type="predicted"/>
<keyword evidence="3" id="KW-1185">Reference proteome</keyword>
<feature type="domain" description="Pyridoxamine 5'-phosphate oxidase N-terminal" evidence="1">
    <location>
        <begin position="27"/>
        <end position="135"/>
    </location>
</feature>
<evidence type="ECO:0000313" key="3">
    <source>
        <dbReference type="Proteomes" id="UP001143362"/>
    </source>
</evidence>
<accession>A0ABT3TK05</accession>